<keyword evidence="5 10" id="KW-0378">Hydrolase</keyword>
<sequence>MRSSEALEISRHVAEEVRKAVLPIAGSKEAGIEVGMGKDGTPTKRIDRIAEDAALAVLKDYDVRVITEESGVVGDGEVIVALDPVDGTFNAAKGVPIYSVALCFSRGEKIEDTFFGYVINLATGVEYWADEKAYKDGEPITVSDSDSLRCNAIMYYPRREYGFKRIRIFGSAALEICFVADGSFDCFIDIRKGAGKGLLRVYDVAASLFIAKKAGAIVTDDRGNDIGNKRFTMDERFRLVVANEKLHPKLLEVLKGWDSK</sequence>
<dbReference type="GeneID" id="10394326"/>
<dbReference type="GO" id="GO:0046872">
    <property type="term" value="F:metal ion binding"/>
    <property type="evidence" value="ECO:0007669"/>
    <property type="project" value="UniProtKB-KW"/>
</dbReference>
<dbReference type="GO" id="GO:0007165">
    <property type="term" value="P:signal transduction"/>
    <property type="evidence" value="ECO:0007669"/>
    <property type="project" value="TreeGrafter"/>
</dbReference>
<dbReference type="Gene3D" id="3.40.190.80">
    <property type="match status" value="1"/>
</dbReference>
<dbReference type="InterPro" id="IPR020550">
    <property type="entry name" value="Inositol_monophosphatase_CS"/>
</dbReference>
<evidence type="ECO:0000256" key="1">
    <source>
        <dbReference type="ARBA" id="ARBA00001273"/>
    </source>
</evidence>
<keyword evidence="6 9" id="KW-0460">Magnesium</keyword>
<feature type="binding site" evidence="9">
    <location>
        <position position="203"/>
    </location>
    <ligand>
        <name>Mg(2+)</name>
        <dbReference type="ChEBI" id="CHEBI:18420"/>
        <label>1</label>
        <note>catalytic</note>
    </ligand>
</feature>
<dbReference type="OrthoDB" id="58111at2157"/>
<dbReference type="PANTHER" id="PTHR20854">
    <property type="entry name" value="INOSITOL MONOPHOSPHATASE"/>
    <property type="match status" value="1"/>
</dbReference>
<organism evidence="10 11">
    <name type="scientific">Archaeoglobus veneficus (strain DSM 11195 / SNP6)</name>
    <dbReference type="NCBI Taxonomy" id="693661"/>
    <lineage>
        <taxon>Archaea</taxon>
        <taxon>Methanobacteriati</taxon>
        <taxon>Methanobacteriota</taxon>
        <taxon>Archaeoglobi</taxon>
        <taxon>Archaeoglobales</taxon>
        <taxon>Archaeoglobaceae</taxon>
        <taxon>Archaeoglobus</taxon>
    </lineage>
</organism>
<keyword evidence="11" id="KW-1185">Reference proteome</keyword>
<accession>F2KML9</accession>
<proteinExistence type="inferred from homology"/>
<evidence type="ECO:0000256" key="8">
    <source>
        <dbReference type="ARBA" id="ARBA00038103"/>
    </source>
</evidence>
<dbReference type="EC" id="3.1.3.11" evidence="3"/>
<dbReference type="AlphaFoldDB" id="F2KML9"/>
<dbReference type="HOGENOM" id="CLU_044118_5_0_2"/>
<dbReference type="eggNOG" id="arCOG01349">
    <property type="taxonomic scope" value="Archaea"/>
</dbReference>
<keyword evidence="4 9" id="KW-0479">Metal-binding</keyword>
<evidence type="ECO:0000256" key="7">
    <source>
        <dbReference type="ARBA" id="ARBA00023277"/>
    </source>
</evidence>
<dbReference type="PANTHER" id="PTHR20854:SF4">
    <property type="entry name" value="INOSITOL-1-MONOPHOSPHATASE-RELATED"/>
    <property type="match status" value="1"/>
</dbReference>
<dbReference type="Proteomes" id="UP000008136">
    <property type="component" value="Chromosome"/>
</dbReference>
<comment type="cofactor">
    <cofactor evidence="2 9">
        <name>Mg(2+)</name>
        <dbReference type="ChEBI" id="CHEBI:18420"/>
    </cofactor>
</comment>
<gene>
    <name evidence="10" type="ordered locus">Arcve_1209</name>
</gene>
<dbReference type="GO" id="GO:0046854">
    <property type="term" value="P:phosphatidylinositol phosphate biosynthetic process"/>
    <property type="evidence" value="ECO:0007669"/>
    <property type="project" value="InterPro"/>
</dbReference>
<evidence type="ECO:0000256" key="3">
    <source>
        <dbReference type="ARBA" id="ARBA00013093"/>
    </source>
</evidence>
<dbReference type="EMBL" id="CP002588">
    <property type="protein sequence ID" value="AEA47216.1"/>
    <property type="molecule type" value="Genomic_DNA"/>
</dbReference>
<comment type="catalytic activity">
    <reaction evidence="1">
        <text>beta-D-fructose 1,6-bisphosphate + H2O = beta-D-fructose 6-phosphate + phosphate</text>
        <dbReference type="Rhea" id="RHEA:11064"/>
        <dbReference type="ChEBI" id="CHEBI:15377"/>
        <dbReference type="ChEBI" id="CHEBI:32966"/>
        <dbReference type="ChEBI" id="CHEBI:43474"/>
        <dbReference type="ChEBI" id="CHEBI:57634"/>
        <dbReference type="EC" id="3.1.3.11"/>
    </reaction>
</comment>
<dbReference type="GO" id="GO:0006020">
    <property type="term" value="P:inositol metabolic process"/>
    <property type="evidence" value="ECO:0007669"/>
    <property type="project" value="TreeGrafter"/>
</dbReference>
<dbReference type="Gene3D" id="3.30.540.10">
    <property type="entry name" value="Fructose-1,6-Bisphosphatase, subunit A, domain 1"/>
    <property type="match status" value="1"/>
</dbReference>
<keyword evidence="7" id="KW-0119">Carbohydrate metabolism</keyword>
<feature type="binding site" evidence="9">
    <location>
        <position position="68"/>
    </location>
    <ligand>
        <name>Mg(2+)</name>
        <dbReference type="ChEBI" id="CHEBI:18420"/>
        <label>1</label>
        <note>catalytic</note>
    </ligand>
</feature>
<reference evidence="10 11" key="1">
    <citation type="submission" date="2011-03" db="EMBL/GenBank/DDBJ databases">
        <title>The complete genome of Archaeoglobus veneficus SNP6.</title>
        <authorList>
            <consortium name="US DOE Joint Genome Institute (JGI-PGF)"/>
            <person name="Lucas S."/>
            <person name="Copeland A."/>
            <person name="Lapidus A."/>
            <person name="Bruce D."/>
            <person name="Goodwin L."/>
            <person name="Pitluck S."/>
            <person name="Kyrpides N."/>
            <person name="Mavromatis K."/>
            <person name="Pagani I."/>
            <person name="Ivanova N."/>
            <person name="Mikhailova N."/>
            <person name="Lu M."/>
            <person name="Detter J.C."/>
            <person name="Tapia R."/>
            <person name="Han C."/>
            <person name="Land M."/>
            <person name="Hauser L."/>
            <person name="Markowitz V."/>
            <person name="Cheng J.-F."/>
            <person name="Hugenholtz P."/>
            <person name="Woyke T."/>
            <person name="Wu D."/>
            <person name="Spring S."/>
            <person name="Brambilla E."/>
            <person name="Klenk H.-P."/>
            <person name="Eisen J.A."/>
        </authorList>
    </citation>
    <scope>NUCLEOTIDE SEQUENCE [LARGE SCALE GENOMIC DNA]</scope>
    <source>
        <strain>SNP6</strain>
    </source>
</reference>
<evidence type="ECO:0000313" key="11">
    <source>
        <dbReference type="Proteomes" id="UP000008136"/>
    </source>
</evidence>
<dbReference type="InterPro" id="IPR000760">
    <property type="entry name" value="Inositol_monophosphatase-like"/>
</dbReference>
<dbReference type="FunFam" id="3.40.190.80:FF:000020">
    <property type="entry name" value="Fructose-1,6-bisphosphatase/inositol-1-monophosphatase"/>
    <property type="match status" value="1"/>
</dbReference>
<dbReference type="SUPFAM" id="SSF56655">
    <property type="entry name" value="Carbohydrate phosphatase"/>
    <property type="match status" value="1"/>
</dbReference>
<dbReference type="STRING" id="693661.Arcve_1209"/>
<dbReference type="GO" id="GO:0008934">
    <property type="term" value="F:inositol monophosphate 1-phosphatase activity"/>
    <property type="evidence" value="ECO:0007669"/>
    <property type="project" value="TreeGrafter"/>
</dbReference>
<evidence type="ECO:0000256" key="4">
    <source>
        <dbReference type="ARBA" id="ARBA00022723"/>
    </source>
</evidence>
<evidence type="ECO:0000256" key="5">
    <source>
        <dbReference type="ARBA" id="ARBA00022801"/>
    </source>
</evidence>
<dbReference type="PRINTS" id="PR00377">
    <property type="entry name" value="IMPHPHTASES"/>
</dbReference>
<protein>
    <recommendedName>
        <fullName evidence="3">fructose-bisphosphatase</fullName>
        <ecNumber evidence="3">3.1.3.11</ecNumber>
    </recommendedName>
</protein>
<dbReference type="GO" id="GO:0042132">
    <property type="term" value="F:fructose 1,6-bisphosphate 1-phosphatase activity"/>
    <property type="evidence" value="ECO:0007669"/>
    <property type="project" value="UniProtKB-EC"/>
</dbReference>
<evidence type="ECO:0000256" key="6">
    <source>
        <dbReference type="ARBA" id="ARBA00022842"/>
    </source>
</evidence>
<evidence type="ECO:0000256" key="2">
    <source>
        <dbReference type="ARBA" id="ARBA00001946"/>
    </source>
</evidence>
<evidence type="ECO:0000313" key="10">
    <source>
        <dbReference type="EMBL" id="AEA47216.1"/>
    </source>
</evidence>
<dbReference type="RefSeq" id="WP_013683879.1">
    <property type="nucleotide sequence ID" value="NC_015320.1"/>
</dbReference>
<feature type="binding site" evidence="9">
    <location>
        <position position="86"/>
    </location>
    <ligand>
        <name>Mg(2+)</name>
        <dbReference type="ChEBI" id="CHEBI:18420"/>
        <label>1</label>
        <note>catalytic</note>
    </ligand>
</feature>
<feature type="binding site" evidence="9">
    <location>
        <position position="83"/>
    </location>
    <ligand>
        <name>Mg(2+)</name>
        <dbReference type="ChEBI" id="CHEBI:18420"/>
        <label>1</label>
        <note>catalytic</note>
    </ligand>
</feature>
<dbReference type="Pfam" id="PF00459">
    <property type="entry name" value="Inositol_P"/>
    <property type="match status" value="1"/>
</dbReference>
<dbReference type="PROSITE" id="PS00630">
    <property type="entry name" value="IMP_2"/>
    <property type="match status" value="1"/>
</dbReference>
<comment type="similarity">
    <text evidence="8">Belongs to the inositol monophosphatase superfamily. FBPase class 4 family.</text>
</comment>
<evidence type="ECO:0000256" key="9">
    <source>
        <dbReference type="PIRSR" id="PIRSR600760-2"/>
    </source>
</evidence>
<name>F2KML9_ARCVS</name>
<dbReference type="KEGG" id="ave:Arcve_1209"/>